<dbReference type="Gene3D" id="1.10.1760.20">
    <property type="match status" value="1"/>
</dbReference>
<reference evidence="2 3" key="1">
    <citation type="submission" date="2017-05" db="EMBL/GenBank/DDBJ databases">
        <title>Vagococcus spp. assemblies.</title>
        <authorList>
            <person name="Gulvik C.A."/>
        </authorList>
    </citation>
    <scope>NUCLEOTIDE SEQUENCE [LARGE SCALE GENOMIC DNA]</scope>
    <source>
        <strain evidence="2 3">SS1995</strain>
    </source>
</reference>
<sequence length="190" mass="20409">MKNQHTLKILMLCAMAVCVNVILGSFITFTHIPFLYLDALGTIFIAVNFQMKYGILTGLCTNLLLAVIHGPLAIPFSLVSITTAIVAHLCAKKGFGYKKAILTGILLALIGAVVSAPIRLVLYGGFGGYTRSVTDLVVFSIQASGFKTLVAAYCGAAIDSLLDKIISCLLISWLIHLPRFSNLFQKNEAA</sequence>
<evidence type="ECO:0000313" key="2">
    <source>
        <dbReference type="EMBL" id="RST99809.1"/>
    </source>
</evidence>
<name>A0A430A0E6_9ENTE</name>
<dbReference type="Proteomes" id="UP000287857">
    <property type="component" value="Unassembled WGS sequence"/>
</dbReference>
<feature type="transmembrane region" description="Helical" evidence="1">
    <location>
        <begin position="63"/>
        <end position="89"/>
    </location>
</feature>
<keyword evidence="1" id="KW-0472">Membrane</keyword>
<dbReference type="AlphaFoldDB" id="A0A430A0E6"/>
<protein>
    <recommendedName>
        <fullName evidence="4">ECF transporter S component</fullName>
    </recommendedName>
</protein>
<organism evidence="2 3">
    <name type="scientific">Vagococcus vulneris</name>
    <dbReference type="NCBI Taxonomy" id="1977869"/>
    <lineage>
        <taxon>Bacteria</taxon>
        <taxon>Bacillati</taxon>
        <taxon>Bacillota</taxon>
        <taxon>Bacilli</taxon>
        <taxon>Lactobacillales</taxon>
        <taxon>Enterococcaceae</taxon>
        <taxon>Vagococcus</taxon>
    </lineage>
</organism>
<keyword evidence="1" id="KW-0812">Transmembrane</keyword>
<evidence type="ECO:0000313" key="3">
    <source>
        <dbReference type="Proteomes" id="UP000287857"/>
    </source>
</evidence>
<comment type="caution">
    <text evidence="2">The sequence shown here is derived from an EMBL/GenBank/DDBJ whole genome shotgun (WGS) entry which is preliminary data.</text>
</comment>
<dbReference type="OrthoDB" id="9766854at2"/>
<evidence type="ECO:0008006" key="4">
    <source>
        <dbReference type="Google" id="ProtNLM"/>
    </source>
</evidence>
<dbReference type="EMBL" id="NGJS01000003">
    <property type="protein sequence ID" value="RST99809.1"/>
    <property type="molecule type" value="Genomic_DNA"/>
</dbReference>
<evidence type="ECO:0000256" key="1">
    <source>
        <dbReference type="SAM" id="Phobius"/>
    </source>
</evidence>
<keyword evidence="1" id="KW-1133">Transmembrane helix</keyword>
<gene>
    <name evidence="2" type="ORF">CBF37_03530</name>
</gene>
<feature type="transmembrane region" description="Helical" evidence="1">
    <location>
        <begin position="7"/>
        <end position="27"/>
    </location>
</feature>
<feature type="transmembrane region" description="Helical" evidence="1">
    <location>
        <begin position="101"/>
        <end position="122"/>
    </location>
</feature>
<accession>A0A430A0E6</accession>
<feature type="transmembrane region" description="Helical" evidence="1">
    <location>
        <begin position="33"/>
        <end position="51"/>
    </location>
</feature>
<keyword evidence="3" id="KW-1185">Reference proteome</keyword>
<proteinExistence type="predicted"/>